<dbReference type="InterPro" id="IPR036388">
    <property type="entry name" value="WH-like_DNA-bd_sf"/>
</dbReference>
<keyword evidence="1" id="KW-0805">Transcription regulation</keyword>
<dbReference type="InterPro" id="IPR016032">
    <property type="entry name" value="Sig_transdc_resp-reg_C-effctor"/>
</dbReference>
<dbReference type="GO" id="GO:0003677">
    <property type="term" value="F:DNA binding"/>
    <property type="evidence" value="ECO:0007669"/>
    <property type="project" value="UniProtKB-KW"/>
</dbReference>
<evidence type="ECO:0000313" key="5">
    <source>
        <dbReference type="EMBL" id="KUJ85127.1"/>
    </source>
</evidence>
<dbReference type="Proteomes" id="UP000053791">
    <property type="component" value="Unassembled WGS sequence"/>
</dbReference>
<comment type="caution">
    <text evidence="5">The sequence shown here is derived from an EMBL/GenBank/DDBJ whole genome shotgun (WGS) entry which is preliminary data.</text>
</comment>
<dbReference type="PANTHER" id="PTHR44688:SF16">
    <property type="entry name" value="DNA-BINDING TRANSCRIPTIONAL ACTIVATOR DEVR_DOSR"/>
    <property type="match status" value="1"/>
</dbReference>
<protein>
    <recommendedName>
        <fullName evidence="4">HTH luxR-type domain-containing protein</fullName>
    </recommendedName>
</protein>
<feature type="domain" description="HTH luxR-type" evidence="4">
    <location>
        <begin position="152"/>
        <end position="217"/>
    </location>
</feature>
<evidence type="ECO:0000256" key="3">
    <source>
        <dbReference type="ARBA" id="ARBA00023163"/>
    </source>
</evidence>
<dbReference type="GO" id="GO:0006355">
    <property type="term" value="P:regulation of DNA-templated transcription"/>
    <property type="evidence" value="ECO:0007669"/>
    <property type="project" value="InterPro"/>
</dbReference>
<evidence type="ECO:0000313" key="6">
    <source>
        <dbReference type="Proteomes" id="UP000053791"/>
    </source>
</evidence>
<organism evidence="5 6">
    <name type="scientific">Ruegeria marisrubri</name>
    <dbReference type="NCBI Taxonomy" id="1685379"/>
    <lineage>
        <taxon>Bacteria</taxon>
        <taxon>Pseudomonadati</taxon>
        <taxon>Pseudomonadota</taxon>
        <taxon>Alphaproteobacteria</taxon>
        <taxon>Rhodobacterales</taxon>
        <taxon>Roseobacteraceae</taxon>
        <taxon>Ruegeria</taxon>
    </lineage>
</organism>
<keyword evidence="2" id="KW-0238">DNA-binding</keyword>
<reference evidence="5 6" key="1">
    <citation type="submission" date="2015-12" db="EMBL/GenBank/DDBJ databases">
        <authorList>
            <person name="Shamseldin A."/>
            <person name="Moawad H."/>
            <person name="Abd El-Rahim W.M."/>
            <person name="Sadowsky M.J."/>
        </authorList>
    </citation>
    <scope>NUCLEOTIDE SEQUENCE [LARGE SCALE GENOMIC DNA]</scope>
    <source>
        <strain evidence="5 6">ZGT118</strain>
    </source>
</reference>
<dbReference type="PROSITE" id="PS50043">
    <property type="entry name" value="HTH_LUXR_2"/>
    <property type="match status" value="1"/>
</dbReference>
<dbReference type="Pfam" id="PF00196">
    <property type="entry name" value="GerE"/>
    <property type="match status" value="1"/>
</dbReference>
<dbReference type="InterPro" id="IPR000792">
    <property type="entry name" value="Tscrpt_reg_LuxR_C"/>
</dbReference>
<dbReference type="SMART" id="SM00421">
    <property type="entry name" value="HTH_LUXR"/>
    <property type="match status" value="1"/>
</dbReference>
<dbReference type="PANTHER" id="PTHR44688">
    <property type="entry name" value="DNA-BINDING TRANSCRIPTIONAL ACTIVATOR DEVR_DOSR"/>
    <property type="match status" value="1"/>
</dbReference>
<dbReference type="Gene3D" id="1.10.10.10">
    <property type="entry name" value="Winged helix-like DNA-binding domain superfamily/Winged helix DNA-binding domain"/>
    <property type="match status" value="1"/>
</dbReference>
<dbReference type="SUPFAM" id="SSF46894">
    <property type="entry name" value="C-terminal effector domain of the bipartite response regulators"/>
    <property type="match status" value="1"/>
</dbReference>
<dbReference type="EMBL" id="LQBQ01000004">
    <property type="protein sequence ID" value="KUJ85127.1"/>
    <property type="molecule type" value="Genomic_DNA"/>
</dbReference>
<evidence type="ECO:0000259" key="4">
    <source>
        <dbReference type="PROSITE" id="PS50043"/>
    </source>
</evidence>
<accession>A0A0X3UAK4</accession>
<gene>
    <name evidence="5" type="ORF">AVO45_17910</name>
</gene>
<proteinExistence type="predicted"/>
<keyword evidence="6" id="KW-1185">Reference proteome</keyword>
<name>A0A0X3UAK4_9RHOB</name>
<evidence type="ECO:0000256" key="2">
    <source>
        <dbReference type="ARBA" id="ARBA00023125"/>
    </source>
</evidence>
<dbReference type="STRING" id="1685379.AVO45_17910"/>
<sequence length="231" mass="25794">MISRVRLNKSTSRVAARADLQPDRRKRPLTKSYAADAIGALESRPKLASVFSLVHDSDGRYEPASPVSDWISHRRLSDVIFICLDNQGSEIDFLELHFGQGASIGWQTGIETIAPELSRIFRERRAGLITEALSRQTVVPMAKQVIDSPILGPDNPAGLTRSEWRVCLLVSRGLSVKAICEELEIGRATVRTHLKHIYSKTSLENFHMLARRLVSVDEREALQGRLRQASA</sequence>
<keyword evidence="3" id="KW-0804">Transcription</keyword>
<dbReference type="PRINTS" id="PR00038">
    <property type="entry name" value="HTHLUXR"/>
</dbReference>
<dbReference type="AlphaFoldDB" id="A0A0X3UAK4"/>
<evidence type="ECO:0000256" key="1">
    <source>
        <dbReference type="ARBA" id="ARBA00023015"/>
    </source>
</evidence>